<evidence type="ECO:0000259" key="8">
    <source>
        <dbReference type="PROSITE" id="PS51179"/>
    </source>
</evidence>
<dbReference type="Gene3D" id="1.10.260.40">
    <property type="entry name" value="lambda repressor-like DNA-binding domains"/>
    <property type="match status" value="1"/>
</dbReference>
<reference evidence="9 10" key="1">
    <citation type="journal article" date="2020" name="Nature">
        <title>Six reference-quality genomes reveal evolution of bat adaptations.</title>
        <authorList>
            <person name="Jebb D."/>
            <person name="Huang Z."/>
            <person name="Pippel M."/>
            <person name="Hughes G.M."/>
            <person name="Lavrichenko K."/>
            <person name="Devanna P."/>
            <person name="Winkler S."/>
            <person name="Jermiin L.S."/>
            <person name="Skirmuntt E.C."/>
            <person name="Katzourakis A."/>
            <person name="Burkitt-Gray L."/>
            <person name="Ray D.A."/>
            <person name="Sullivan K.A.M."/>
            <person name="Roscito J.G."/>
            <person name="Kirilenko B.M."/>
            <person name="Davalos L.M."/>
            <person name="Corthals A.P."/>
            <person name="Power M.L."/>
            <person name="Jones G."/>
            <person name="Ransome R.D."/>
            <person name="Dechmann D.K.N."/>
            <person name="Locatelli A.G."/>
            <person name="Puechmaille S.J."/>
            <person name="Fedrigo O."/>
            <person name="Jarvis E.D."/>
            <person name="Hiller M."/>
            <person name="Vernes S.C."/>
            <person name="Myers E.W."/>
            <person name="Teeling E.C."/>
        </authorList>
    </citation>
    <scope>NUCLEOTIDE SEQUENCE [LARGE SCALE GENOMIC DNA]</scope>
    <source>
        <strain evidence="9">Bat1K_MPI-CBG_1</strain>
    </source>
</reference>
<evidence type="ECO:0000256" key="7">
    <source>
        <dbReference type="ARBA" id="ARBA00023242"/>
    </source>
</evidence>
<keyword evidence="3" id="KW-0805">Transcription regulation</keyword>
<dbReference type="InterPro" id="IPR013847">
    <property type="entry name" value="POU"/>
</dbReference>
<dbReference type="InterPro" id="IPR050255">
    <property type="entry name" value="POU_domain_TF"/>
</dbReference>
<dbReference type="SMART" id="SM00352">
    <property type="entry name" value="POU"/>
    <property type="match status" value="1"/>
</dbReference>
<comment type="subcellular location">
    <subcellularLocation>
        <location evidence="1">Nucleus</location>
    </subcellularLocation>
</comment>
<evidence type="ECO:0000256" key="5">
    <source>
        <dbReference type="ARBA" id="ARBA00023155"/>
    </source>
</evidence>
<dbReference type="GO" id="GO:0000981">
    <property type="term" value="F:DNA-binding transcription factor activity, RNA polymerase II-specific"/>
    <property type="evidence" value="ECO:0007669"/>
    <property type="project" value="TreeGrafter"/>
</dbReference>
<dbReference type="GO" id="GO:0005634">
    <property type="term" value="C:nucleus"/>
    <property type="evidence" value="ECO:0007669"/>
    <property type="project" value="UniProtKB-SubCell"/>
</dbReference>
<protein>
    <recommendedName>
        <fullName evidence="8">POU-specific domain-containing protein</fullName>
    </recommendedName>
</protein>
<name>A0A834AU60_9CHIR</name>
<evidence type="ECO:0000256" key="6">
    <source>
        <dbReference type="ARBA" id="ARBA00023163"/>
    </source>
</evidence>
<dbReference type="GO" id="GO:0000978">
    <property type="term" value="F:RNA polymerase II cis-regulatory region sequence-specific DNA binding"/>
    <property type="evidence" value="ECO:0007669"/>
    <property type="project" value="TreeGrafter"/>
</dbReference>
<dbReference type="Proteomes" id="UP000664940">
    <property type="component" value="Unassembled WGS sequence"/>
</dbReference>
<evidence type="ECO:0000256" key="4">
    <source>
        <dbReference type="ARBA" id="ARBA00023125"/>
    </source>
</evidence>
<organism evidence="9 10">
    <name type="scientific">Phyllostomus discolor</name>
    <name type="common">pale spear-nosed bat</name>
    <dbReference type="NCBI Taxonomy" id="89673"/>
    <lineage>
        <taxon>Eukaryota</taxon>
        <taxon>Metazoa</taxon>
        <taxon>Chordata</taxon>
        <taxon>Craniata</taxon>
        <taxon>Vertebrata</taxon>
        <taxon>Euteleostomi</taxon>
        <taxon>Mammalia</taxon>
        <taxon>Eutheria</taxon>
        <taxon>Laurasiatheria</taxon>
        <taxon>Chiroptera</taxon>
        <taxon>Yangochiroptera</taxon>
        <taxon>Phyllostomidae</taxon>
        <taxon>Phyllostominae</taxon>
        <taxon>Phyllostomus</taxon>
    </lineage>
</organism>
<keyword evidence="7" id="KW-0539">Nucleus</keyword>
<sequence>MDKEKLEPTPEEEASEDMRALQKDFEQFAKLLKRNRITLGYTQADVELTLGILFGKVFSQTTMCRFEALQLSLKNKCKLLPLL</sequence>
<comment type="caution">
    <text evidence="9">The sequence shown here is derived from an EMBL/GenBank/DDBJ whole genome shotgun (WGS) entry which is preliminary data.</text>
</comment>
<evidence type="ECO:0000256" key="3">
    <source>
        <dbReference type="ARBA" id="ARBA00023015"/>
    </source>
</evidence>
<dbReference type="PANTHER" id="PTHR11636:SF86">
    <property type="entry name" value="POU DOMAIN, CLASS 5, TRANSCRIPTION FACTOR 1-RELATED"/>
    <property type="match status" value="1"/>
</dbReference>
<dbReference type="PRINTS" id="PR00028">
    <property type="entry name" value="POUDOMAIN"/>
</dbReference>
<keyword evidence="6" id="KW-0804">Transcription</keyword>
<dbReference type="InterPro" id="IPR000327">
    <property type="entry name" value="POU_dom"/>
</dbReference>
<accession>A0A834AU60</accession>
<evidence type="ECO:0000313" key="10">
    <source>
        <dbReference type="Proteomes" id="UP000664940"/>
    </source>
</evidence>
<gene>
    <name evidence="9" type="ORF">HJG60_015339</name>
</gene>
<dbReference type="InterPro" id="IPR010982">
    <property type="entry name" value="Lambda_DNA-bd_dom_sf"/>
</dbReference>
<dbReference type="AlphaFoldDB" id="A0A834AU60"/>
<dbReference type="PANTHER" id="PTHR11636">
    <property type="entry name" value="POU DOMAIN"/>
    <property type="match status" value="1"/>
</dbReference>
<proteinExistence type="predicted"/>
<dbReference type="PROSITE" id="PS51179">
    <property type="entry name" value="POU_3"/>
    <property type="match status" value="1"/>
</dbReference>
<dbReference type="Pfam" id="PF00157">
    <property type="entry name" value="Pou"/>
    <property type="match status" value="1"/>
</dbReference>
<evidence type="ECO:0000313" key="9">
    <source>
        <dbReference type="EMBL" id="KAF6115610.1"/>
    </source>
</evidence>
<evidence type="ECO:0000256" key="1">
    <source>
        <dbReference type="ARBA" id="ARBA00004123"/>
    </source>
</evidence>
<feature type="domain" description="POU-specific" evidence="8">
    <location>
        <begin position="17"/>
        <end position="83"/>
    </location>
</feature>
<keyword evidence="5" id="KW-0371">Homeobox</keyword>
<evidence type="ECO:0000256" key="2">
    <source>
        <dbReference type="ARBA" id="ARBA00022553"/>
    </source>
</evidence>
<dbReference type="SUPFAM" id="SSF47413">
    <property type="entry name" value="lambda repressor-like DNA-binding domains"/>
    <property type="match status" value="1"/>
</dbReference>
<keyword evidence="2" id="KW-0597">Phosphoprotein</keyword>
<dbReference type="EMBL" id="JABVXQ010000004">
    <property type="protein sequence ID" value="KAF6115610.1"/>
    <property type="molecule type" value="Genomic_DNA"/>
</dbReference>
<keyword evidence="4" id="KW-0238">DNA-binding</keyword>